<dbReference type="PANTHER" id="PTHR30383">
    <property type="entry name" value="THIOESTERASE 1/PROTEASE 1/LYSOPHOSPHOLIPASE L1"/>
    <property type="match status" value="1"/>
</dbReference>
<reference evidence="2 3" key="1">
    <citation type="submission" date="2017-02" db="EMBL/GenBank/DDBJ databases">
        <title>Genomic diversity within the haloalkaliphilic genus Thioalkalivibrio.</title>
        <authorList>
            <person name="Ahn A.-C."/>
            <person name="Meier-Kolthoff J."/>
            <person name="Overmars L."/>
            <person name="Richter M."/>
            <person name="Woyke T."/>
            <person name="Sorokin D.Y."/>
            <person name="Muyzer G."/>
        </authorList>
    </citation>
    <scope>NUCLEOTIDE SEQUENCE [LARGE SCALE GENOMIC DNA]</scope>
    <source>
        <strain evidence="2 3">HL17</strain>
    </source>
</reference>
<dbReference type="InterPro" id="IPR051532">
    <property type="entry name" value="Ester_Hydrolysis_Enzymes"/>
</dbReference>
<keyword evidence="3" id="KW-1185">Reference proteome</keyword>
<protein>
    <submittedName>
        <fullName evidence="2">Arylesterase</fullName>
    </submittedName>
</protein>
<dbReference type="InterPro" id="IPR013830">
    <property type="entry name" value="SGNH_hydro"/>
</dbReference>
<evidence type="ECO:0000313" key="2">
    <source>
        <dbReference type="EMBL" id="OOC11062.1"/>
    </source>
</evidence>
<dbReference type="Pfam" id="PF13472">
    <property type="entry name" value="Lipase_GDSL_2"/>
    <property type="match status" value="1"/>
</dbReference>
<sequence length="226" mass="23796">MRAGGRPSRTGRAGQLLWLLLVAGLLAACGSPGPTDLDPLPRSATVLVFGNSVTHGTGAGDGKDFPTRLEAITGWTVINDGVPGDRADTARGRIEDSLVEHEPDLVILELGGNDFLRGRDPVGVKEDLRALIGHVRDHGGQPLLIGVPEASALGAATGRLSDDGIYRELAREEDVPLIEGVLAGVLNDADLRADRIHPNADGYARMAEEIADGLMEVGLWLGRRAP</sequence>
<dbReference type="PANTHER" id="PTHR30383:SF24">
    <property type="entry name" value="THIOESTERASE 1_PROTEASE 1_LYSOPHOSPHOLIPASE L1"/>
    <property type="match status" value="1"/>
</dbReference>
<evidence type="ECO:0000259" key="1">
    <source>
        <dbReference type="Pfam" id="PF13472"/>
    </source>
</evidence>
<dbReference type="OrthoDB" id="9786188at2"/>
<dbReference type="Proteomes" id="UP000189177">
    <property type="component" value="Unassembled WGS sequence"/>
</dbReference>
<dbReference type="SUPFAM" id="SSF52266">
    <property type="entry name" value="SGNH hydrolase"/>
    <property type="match status" value="1"/>
</dbReference>
<dbReference type="EMBL" id="MUZR01000007">
    <property type="protein sequence ID" value="OOC11062.1"/>
    <property type="molecule type" value="Genomic_DNA"/>
</dbReference>
<dbReference type="PROSITE" id="PS51257">
    <property type="entry name" value="PROKAR_LIPOPROTEIN"/>
    <property type="match status" value="1"/>
</dbReference>
<organism evidence="2 3">
    <name type="scientific">Thioalkalivibrio halophilus</name>
    <dbReference type="NCBI Taxonomy" id="252474"/>
    <lineage>
        <taxon>Bacteria</taxon>
        <taxon>Pseudomonadati</taxon>
        <taxon>Pseudomonadota</taxon>
        <taxon>Gammaproteobacteria</taxon>
        <taxon>Chromatiales</taxon>
        <taxon>Ectothiorhodospiraceae</taxon>
        <taxon>Thioalkalivibrio</taxon>
    </lineage>
</organism>
<dbReference type="AlphaFoldDB" id="A0A1V3A137"/>
<evidence type="ECO:0000313" key="3">
    <source>
        <dbReference type="Proteomes" id="UP000189177"/>
    </source>
</evidence>
<dbReference type="RefSeq" id="WP_077243695.1">
    <property type="nucleotide sequence ID" value="NZ_MUZR01000007.1"/>
</dbReference>
<dbReference type="STRING" id="252474.B1A74_02740"/>
<dbReference type="Gene3D" id="3.40.50.1110">
    <property type="entry name" value="SGNH hydrolase"/>
    <property type="match status" value="1"/>
</dbReference>
<accession>A0A1V3A137</accession>
<gene>
    <name evidence="2" type="ORF">B1A74_02740</name>
</gene>
<comment type="caution">
    <text evidence="2">The sequence shown here is derived from an EMBL/GenBank/DDBJ whole genome shotgun (WGS) entry which is preliminary data.</text>
</comment>
<name>A0A1V3A137_9GAMM</name>
<dbReference type="GO" id="GO:0004622">
    <property type="term" value="F:phosphatidylcholine lysophospholipase activity"/>
    <property type="evidence" value="ECO:0007669"/>
    <property type="project" value="TreeGrafter"/>
</dbReference>
<feature type="domain" description="SGNH hydrolase-type esterase" evidence="1">
    <location>
        <begin position="48"/>
        <end position="205"/>
    </location>
</feature>
<proteinExistence type="predicted"/>
<dbReference type="InterPro" id="IPR036514">
    <property type="entry name" value="SGNH_hydro_sf"/>
</dbReference>